<dbReference type="PRINTS" id="PR00380">
    <property type="entry name" value="KINESINHEAVY"/>
</dbReference>
<dbReference type="EMBL" id="JTDY01006053">
    <property type="protein sequence ID" value="KOB66333.1"/>
    <property type="molecule type" value="Genomic_DNA"/>
</dbReference>
<keyword evidence="12" id="KW-1185">Reference proteome</keyword>
<sequence>MEVNAVGDDKKKKLYCYRCGGSHMYHKCKFVSAKCNACSKIGHIAKMCRKNNISTGDVKEIQEREEDFMNGLYCVGGTYREPAIWMELKINKKKVKFEVDSGCSYTIMSREQAEIIWPHGLHLQECDLNLHTWTDAGSVNVSLLNLVDLAGSERAGQTGATGIRFKEGTLINKSLSSLALVIKQLSEDPNRFINYRDSKLTRILQNSLGGNAKTSIICAITPAALDETNSTLQFATRAKTIKNKPEVNAVATDATMIQKLTKELSMLQSKLDKLQKRITNLQRFILNGCQRSTVELMGGARRKLLPPRRVTISALHSIEEDVPKPISYSKSQRFYANQKSEQAVKFARGTAKAHYASATRAKVANKTPPCVLRKNAKQAEKNLKDLAELTEREKMYTPSVVELMEKIEQSTTRTTKLQDEIEILKTKGKEKDLEIETLRSKMPPKRKDKELIQFRDMSKDISLVNSSDEGSILHPEEDEPSQRTNIIIIDMQAQLAARNQIITELETDINAQKQHINCLEISTHDLLEQVDKFKEKLSSIENENELLKSTVNELNYTIKSQKECLEIAQNDVNSYNSVIQKLQIKITEKENFLNMHFSDAVLESMLANEDKTTTNNENLKNIIYSLKLALDNSKKEIELLKSRMQNNNESGDKHSMDDFESKNKQIEILSDEITKLTKQANENLVTINTLLREKGDLALIEQELIKKISEVEQIKSEHDILIKEQASQIGSLKKDNVKLETVLTEKCKTEKEHLHANETLVKQIHEASNQVMVLEEDAKIKDTLIANLNNQSDEFQDVLKKGKLAINKLQDVFMILTGKIQEIPEIFDSFVIIYNTLYDNLNILEKIAVETVKEKDLAHKNNTASKSEMAAIVLQHKLQISDITKETDNLNETVQKLTNEIKLIKNKNSEQLNEIDNLKQELSLKNVDLNSFEVQLKVFSEADSNMRDQNSEKDGIISSYKEKELILLKKNEKLEVEISQCLIKKDEIYSHRLNELEVELQQKCIELTQAKQKHQDNNKASDLLIENIIRKLSNIIDNIKENFGFVRNNLTCENSNMRENILPILDAIGDHVVMQSTSDMENKKLKSEMKTISDYNRSLNCDLKQSSELLQYLKEELKIKAAEIDSMERKTKDWKEQFSDLDMSMKEQMQFLQSENEKLKIRCQESKVEKKLDLLAGEKDVATSRKKVFLKSSGDHNGESLSPPSLLTICCNRIVEAIDPKQNDIISETISSSYVRNLNTGSSVNSCSECDQLALELSNTQEENIKLTEILEHLEFVNDELLKEQNEIRDEVRLLLEPTQELQKKIVNHRTNLSILTATTYAETKSLKSQVKGLQHHHSRFHNVCQRDLPEFKRQLNELMAVLKDDSSFCEGLNLSYNRYTLPNFLEDNSNICQTRNESTYDVDCLILDTNQTLPTAGNTSAGYNQSCLDLTQTMLNETGSQIVDHNLAEPSMLSNQMDVLIKEGANMFATLEILKKENSMLKEQVANFLVKESKVDAQSSPAKISALIDDLKETKYQNNLKELELLKEQLSIVTRQKDDIEKKYDDIVLEIPSNDALVYKMKAVEEDLRKKVKELSEITDILNAKSKHAKDLQEENDLLSTQVMDHISEADDLNKEVEKLKQQNLELVDQCQALQFYTRSKERDWPQSDAIDEIHSKQSDKKHSKLNRSLSDSDSTSRYNKICTLQSEIHAGREDCKGLTEDVATIKHHLDHSNMSMDLDESMNFELANDSLPSSPQSKKCNMPDIQEERPLGLYTVDKNDCFNYYLDKTGVEKEDLNKSNLKIIDVMKLLHNTLVTRHGNEVENLVNQLKDYQETHAKLQTQISDLKAEHSKIKINLDERDNSLNFITNIVTQLRDNLTKTTTGYIKPLDFQAYAKISGVLKDTFLAILDETFNFTSVSLFEQITNHTNKLVEDYNLLSDVLTQTKCHLSEKEQKCNLLQAQNKRINEINNAVTLDIIQKEQENSRIIKETYQKLVDLDMISPDKIPLTEPTNVHVLISLLEHFINEYQKEKAKVELSLEIDGFKIALQEKENEIKQLQSNYEALQSINTKNTGELSDKNDKLKNLEALQDELNAALNTKVQDDARNRNVIQNLSEEINNLKETITNKEQIILSLSDKDVKANELLNTMRSFQDENENLKAVNEIISKERESYASELEKSCATIKQNNIDIDEMTSDILVLRESVKEATAHMEKLKQDVQMLEKENVVLKQEFEIKSRDCSRLEINIKTHEKTAEVQTINEKLANISELAEKYAALHDECEVLRMTVKTSSEEIENLKLTKESLENRLAEAEQSGQRSRTSIEAIAEASKRRRQSLHDSKRLFDELE</sequence>
<dbReference type="InterPro" id="IPR027640">
    <property type="entry name" value="Kinesin-like_fam"/>
</dbReference>
<proteinExistence type="inferred from homology"/>
<dbReference type="GO" id="GO:0007018">
    <property type="term" value="P:microtubule-based movement"/>
    <property type="evidence" value="ECO:0007669"/>
    <property type="project" value="InterPro"/>
</dbReference>
<protein>
    <submittedName>
        <fullName evidence="11">Kinesin-like protein b</fullName>
    </submittedName>
</protein>
<evidence type="ECO:0000256" key="5">
    <source>
        <dbReference type="ARBA" id="ARBA00023175"/>
    </source>
</evidence>
<feature type="coiled-coil region" evidence="8">
    <location>
        <begin position="1583"/>
        <end position="1631"/>
    </location>
</feature>
<evidence type="ECO:0000256" key="2">
    <source>
        <dbReference type="ARBA" id="ARBA00022741"/>
    </source>
</evidence>
<comment type="caution">
    <text evidence="11">The sequence shown here is derived from an EMBL/GenBank/DDBJ whole genome shotgun (WGS) entry which is preliminary data.</text>
</comment>
<dbReference type="GO" id="GO:0003777">
    <property type="term" value="F:microtubule motor activity"/>
    <property type="evidence" value="ECO:0007669"/>
    <property type="project" value="InterPro"/>
</dbReference>
<evidence type="ECO:0000256" key="9">
    <source>
        <dbReference type="SAM" id="MobiDB-lite"/>
    </source>
</evidence>
<feature type="coiled-coil region" evidence="8">
    <location>
        <begin position="502"/>
        <end position="585"/>
    </location>
</feature>
<feature type="coiled-coil region" evidence="8">
    <location>
        <begin position="880"/>
        <end position="935"/>
    </location>
</feature>
<feature type="coiled-coil region" evidence="8">
    <location>
        <begin position="2016"/>
        <end position="2151"/>
    </location>
</feature>
<dbReference type="SMART" id="SM00129">
    <property type="entry name" value="KISc"/>
    <property type="match status" value="1"/>
</dbReference>
<dbReference type="Pfam" id="PF00225">
    <property type="entry name" value="Kinesin"/>
    <property type="match status" value="1"/>
</dbReference>
<feature type="domain" description="Kinesin motor" evidence="10">
    <location>
        <begin position="132"/>
        <end position="241"/>
    </location>
</feature>
<feature type="coiled-coil region" evidence="8">
    <location>
        <begin position="1110"/>
        <end position="1169"/>
    </location>
</feature>
<evidence type="ECO:0000313" key="12">
    <source>
        <dbReference type="Proteomes" id="UP000037510"/>
    </source>
</evidence>
<evidence type="ECO:0000256" key="7">
    <source>
        <dbReference type="PROSITE-ProRule" id="PRU00283"/>
    </source>
</evidence>
<gene>
    <name evidence="11" type="ORF">OBRU01_17192</name>
</gene>
<accession>A0A0L7KST0</accession>
<evidence type="ECO:0000259" key="10">
    <source>
        <dbReference type="PROSITE" id="PS50067"/>
    </source>
</evidence>
<evidence type="ECO:0000256" key="4">
    <source>
        <dbReference type="ARBA" id="ARBA00023054"/>
    </source>
</evidence>
<dbReference type="PANTHER" id="PTHR47968:SF75">
    <property type="entry name" value="CENTROMERE-ASSOCIATED PROTEIN E"/>
    <property type="match status" value="1"/>
</dbReference>
<feature type="compositionally biased region" description="Basic and acidic residues" evidence="9">
    <location>
        <begin position="1653"/>
        <end position="1662"/>
    </location>
</feature>
<name>A0A0L7KST0_OPEBR</name>
<keyword evidence="4 8" id="KW-0175">Coiled coil</keyword>
<evidence type="ECO:0000256" key="1">
    <source>
        <dbReference type="ARBA" id="ARBA00004245"/>
    </source>
</evidence>
<feature type="coiled-coil region" evidence="8">
    <location>
        <begin position="630"/>
        <end position="717"/>
    </location>
</feature>
<feature type="region of interest" description="Disordered" evidence="9">
    <location>
        <begin position="1653"/>
        <end position="1677"/>
    </location>
</feature>
<organism evidence="11 12">
    <name type="scientific">Operophtera brumata</name>
    <name type="common">Winter moth</name>
    <name type="synonym">Phalaena brumata</name>
    <dbReference type="NCBI Taxonomy" id="104452"/>
    <lineage>
        <taxon>Eukaryota</taxon>
        <taxon>Metazoa</taxon>
        <taxon>Ecdysozoa</taxon>
        <taxon>Arthropoda</taxon>
        <taxon>Hexapoda</taxon>
        <taxon>Insecta</taxon>
        <taxon>Pterygota</taxon>
        <taxon>Neoptera</taxon>
        <taxon>Endopterygota</taxon>
        <taxon>Lepidoptera</taxon>
        <taxon>Glossata</taxon>
        <taxon>Ditrysia</taxon>
        <taxon>Geometroidea</taxon>
        <taxon>Geometridae</taxon>
        <taxon>Larentiinae</taxon>
        <taxon>Operophtera</taxon>
    </lineage>
</organism>
<dbReference type="GO" id="GO:0005874">
    <property type="term" value="C:microtubule"/>
    <property type="evidence" value="ECO:0007669"/>
    <property type="project" value="TreeGrafter"/>
</dbReference>
<dbReference type="GO" id="GO:0008017">
    <property type="term" value="F:microtubule binding"/>
    <property type="evidence" value="ECO:0007669"/>
    <property type="project" value="InterPro"/>
</dbReference>
<feature type="coiled-coil region" evidence="8">
    <location>
        <begin position="1517"/>
        <end position="1544"/>
    </location>
</feature>
<keyword evidence="5" id="KW-0505">Motor protein</keyword>
<dbReference type="PANTHER" id="PTHR47968">
    <property type="entry name" value="CENTROMERE PROTEIN E"/>
    <property type="match status" value="1"/>
</dbReference>
<comment type="similarity">
    <text evidence="7">Belongs to the TRAFAC class myosin-kinesin ATPase superfamily. Kinesin family.</text>
</comment>
<evidence type="ECO:0000256" key="6">
    <source>
        <dbReference type="ARBA" id="ARBA00023212"/>
    </source>
</evidence>
<comment type="caution">
    <text evidence="7">Lacks conserved residue(s) required for the propagation of feature annotation.</text>
</comment>
<keyword evidence="3" id="KW-0067">ATP-binding</keyword>
<reference evidence="11 12" key="1">
    <citation type="journal article" date="2015" name="Genome Biol. Evol.">
        <title>The genome of winter moth (Operophtera brumata) provides a genomic perspective on sexual dimorphism and phenology.</title>
        <authorList>
            <person name="Derks M.F."/>
            <person name="Smit S."/>
            <person name="Salis L."/>
            <person name="Schijlen E."/>
            <person name="Bossers A."/>
            <person name="Mateman C."/>
            <person name="Pijl A.S."/>
            <person name="de Ridder D."/>
            <person name="Groenen M.A."/>
            <person name="Visser M.E."/>
            <person name="Megens H.J."/>
        </authorList>
    </citation>
    <scope>NUCLEOTIDE SEQUENCE [LARGE SCALE GENOMIC DNA]</scope>
    <source>
        <strain evidence="11">WM2013NL</strain>
        <tissue evidence="11">Head and thorax</tissue>
    </source>
</reference>
<dbReference type="GO" id="GO:0005524">
    <property type="term" value="F:ATP binding"/>
    <property type="evidence" value="ECO:0007669"/>
    <property type="project" value="UniProtKB-KW"/>
</dbReference>
<feature type="region of interest" description="Disordered" evidence="9">
    <location>
        <begin position="2310"/>
        <end position="2329"/>
    </location>
</feature>
<comment type="subcellular location">
    <subcellularLocation>
        <location evidence="1">Cytoplasm</location>
        <location evidence="1">Cytoskeleton</location>
    </subcellularLocation>
</comment>
<feature type="coiled-coil region" evidence="8">
    <location>
        <begin position="2241"/>
        <end position="2303"/>
    </location>
</feature>
<feature type="coiled-coil region" evidence="8">
    <location>
        <begin position="2180"/>
        <end position="2214"/>
    </location>
</feature>
<evidence type="ECO:0000256" key="3">
    <source>
        <dbReference type="ARBA" id="ARBA00022840"/>
    </source>
</evidence>
<feature type="coiled-coil region" evidence="8">
    <location>
        <begin position="373"/>
        <end position="427"/>
    </location>
</feature>
<dbReference type="Gene3D" id="3.40.850.10">
    <property type="entry name" value="Kinesin motor domain"/>
    <property type="match status" value="1"/>
</dbReference>
<dbReference type="GO" id="GO:0000278">
    <property type="term" value="P:mitotic cell cycle"/>
    <property type="evidence" value="ECO:0007669"/>
    <property type="project" value="TreeGrafter"/>
</dbReference>
<feature type="compositionally biased region" description="Basic and acidic residues" evidence="9">
    <location>
        <begin position="2317"/>
        <end position="2329"/>
    </location>
</feature>
<dbReference type="InterPro" id="IPR027417">
    <property type="entry name" value="P-loop_NTPase"/>
</dbReference>
<feature type="non-terminal residue" evidence="11">
    <location>
        <position position="2329"/>
    </location>
</feature>
<dbReference type="InterPro" id="IPR001752">
    <property type="entry name" value="Kinesin_motor_dom"/>
</dbReference>
<keyword evidence="6" id="KW-0963">Cytoplasm</keyword>
<dbReference type="PROSITE" id="PS50067">
    <property type="entry name" value="KINESIN_MOTOR_2"/>
    <property type="match status" value="1"/>
</dbReference>
<dbReference type="SUPFAM" id="SSF52540">
    <property type="entry name" value="P-loop containing nucleoside triphosphate hydrolases"/>
    <property type="match status" value="1"/>
</dbReference>
<dbReference type="InterPro" id="IPR036961">
    <property type="entry name" value="Kinesin_motor_dom_sf"/>
</dbReference>
<keyword evidence="6" id="KW-0206">Cytoskeleton</keyword>
<dbReference type="STRING" id="104452.A0A0L7KST0"/>
<feature type="coiled-coil region" evidence="8">
    <location>
        <begin position="257"/>
        <end position="284"/>
    </location>
</feature>
<feature type="compositionally biased region" description="Polar residues" evidence="9">
    <location>
        <begin position="1668"/>
        <end position="1677"/>
    </location>
</feature>
<keyword evidence="2" id="KW-0547">Nucleotide-binding</keyword>
<feature type="coiled-coil region" evidence="8">
    <location>
        <begin position="1797"/>
        <end position="1838"/>
    </location>
</feature>
<evidence type="ECO:0000313" key="11">
    <source>
        <dbReference type="EMBL" id="KOB66333.1"/>
    </source>
</evidence>
<evidence type="ECO:0000256" key="8">
    <source>
        <dbReference type="SAM" id="Coils"/>
    </source>
</evidence>
<dbReference type="Proteomes" id="UP000037510">
    <property type="component" value="Unassembled WGS sequence"/>
</dbReference>